<dbReference type="EMBL" id="JBHTLP010000018">
    <property type="protein sequence ID" value="MFD1143745.1"/>
    <property type="molecule type" value="Genomic_DNA"/>
</dbReference>
<feature type="domain" description="ATP-grasp" evidence="4">
    <location>
        <begin position="126"/>
        <end position="349"/>
    </location>
</feature>
<dbReference type="Gene3D" id="3.30.470.20">
    <property type="entry name" value="ATP-grasp fold, B domain"/>
    <property type="match status" value="1"/>
</dbReference>
<dbReference type="PANTHER" id="PTHR23132:SF23">
    <property type="entry name" value="D-ALANINE--D-ALANINE LIGASE B"/>
    <property type="match status" value="1"/>
</dbReference>
<comment type="similarity">
    <text evidence="1">Belongs to the D-alanine--D-alanine ligase family.</text>
</comment>
<comment type="caution">
    <text evidence="5">The sequence shown here is derived from an EMBL/GenBank/DDBJ whole genome shotgun (WGS) entry which is preliminary data.</text>
</comment>
<keyword evidence="2" id="KW-0436">Ligase</keyword>
<keyword evidence="3" id="KW-0547">Nucleotide-binding</keyword>
<protein>
    <submittedName>
        <fullName evidence="5">ATP-grasp domain-containing protein</fullName>
    </submittedName>
</protein>
<dbReference type="PANTHER" id="PTHR23132">
    <property type="entry name" value="D-ALANINE--D-ALANINE LIGASE"/>
    <property type="match status" value="1"/>
</dbReference>
<evidence type="ECO:0000259" key="4">
    <source>
        <dbReference type="PROSITE" id="PS50975"/>
    </source>
</evidence>
<proteinExistence type="inferred from homology"/>
<organism evidence="5 6">
    <name type="scientific">Larkinella insperata</name>
    <dbReference type="NCBI Taxonomy" id="332158"/>
    <lineage>
        <taxon>Bacteria</taxon>
        <taxon>Pseudomonadati</taxon>
        <taxon>Bacteroidota</taxon>
        <taxon>Cytophagia</taxon>
        <taxon>Cytophagales</taxon>
        <taxon>Spirosomataceae</taxon>
        <taxon>Larkinella</taxon>
    </lineage>
</organism>
<evidence type="ECO:0000313" key="6">
    <source>
        <dbReference type="Proteomes" id="UP001597116"/>
    </source>
</evidence>
<dbReference type="InterPro" id="IPR013815">
    <property type="entry name" value="ATP_grasp_subdomain_1"/>
</dbReference>
<keyword evidence="3" id="KW-0067">ATP-binding</keyword>
<dbReference type="RefSeq" id="WP_379884748.1">
    <property type="nucleotide sequence ID" value="NZ_JBHTLP010000018.1"/>
</dbReference>
<dbReference type="InterPro" id="IPR011761">
    <property type="entry name" value="ATP-grasp"/>
</dbReference>
<evidence type="ECO:0000256" key="2">
    <source>
        <dbReference type="ARBA" id="ARBA00022598"/>
    </source>
</evidence>
<evidence type="ECO:0000256" key="1">
    <source>
        <dbReference type="ARBA" id="ARBA00010871"/>
    </source>
</evidence>
<dbReference type="InterPro" id="IPR011095">
    <property type="entry name" value="Dala_Dala_lig_C"/>
</dbReference>
<accession>A0ABW3QEV8</accession>
<dbReference type="Proteomes" id="UP001597116">
    <property type="component" value="Unassembled WGS sequence"/>
</dbReference>
<evidence type="ECO:0000256" key="3">
    <source>
        <dbReference type="PROSITE-ProRule" id="PRU00409"/>
    </source>
</evidence>
<sequence>MKHLENHPVALLYQAAQPPVKDGLVKPMKPGGYSDSGADIAYALQRAGIPVITPVAHPDPARALDWVFPDTKDGIDQAVGQGAQVIWLNTVLFEAHPIQDYLQNGGTVVGQDPGTVEVFDDKWHTNQLLKGQGLPIPGVIMIRSWDEVRALGDSDFPRVVKPIRGRGSAGVTLVENEKKLTEELNNLLRSEAYGNAVLVEDYLPGQEITVTVMPPGSYTINGQTVEKTACWSLPPVRRFNHEKGVAPYNGTVAVTHNSAVLSDEDLALPEVQTVRHQCEKAAQLVGAKAPIRIDCRQDEAGRYFLFDLNMKPNMTGAGRPGRADQDSLSALAARHIGWSYADLLLNMLAQSWNQCSQIALLS</sequence>
<reference evidence="6" key="1">
    <citation type="journal article" date="2019" name="Int. J. Syst. Evol. Microbiol.">
        <title>The Global Catalogue of Microorganisms (GCM) 10K type strain sequencing project: providing services to taxonomists for standard genome sequencing and annotation.</title>
        <authorList>
            <consortium name="The Broad Institute Genomics Platform"/>
            <consortium name="The Broad Institute Genome Sequencing Center for Infectious Disease"/>
            <person name="Wu L."/>
            <person name="Ma J."/>
        </authorList>
    </citation>
    <scope>NUCLEOTIDE SEQUENCE [LARGE SCALE GENOMIC DNA]</scope>
    <source>
        <strain evidence="6">CCUG 55608</strain>
    </source>
</reference>
<dbReference type="PROSITE" id="PS50975">
    <property type="entry name" value="ATP_GRASP"/>
    <property type="match status" value="1"/>
</dbReference>
<dbReference type="Gene3D" id="3.30.1490.20">
    <property type="entry name" value="ATP-grasp fold, A domain"/>
    <property type="match status" value="1"/>
</dbReference>
<dbReference type="Pfam" id="PF07478">
    <property type="entry name" value="Dala_Dala_lig_C"/>
    <property type="match status" value="1"/>
</dbReference>
<name>A0ABW3QEV8_9BACT</name>
<gene>
    <name evidence="5" type="ORF">ACFQ4C_21635</name>
</gene>
<keyword evidence="6" id="KW-1185">Reference proteome</keyword>
<dbReference type="SUPFAM" id="SSF56059">
    <property type="entry name" value="Glutathione synthetase ATP-binding domain-like"/>
    <property type="match status" value="1"/>
</dbReference>
<evidence type="ECO:0000313" key="5">
    <source>
        <dbReference type="EMBL" id="MFD1143745.1"/>
    </source>
</evidence>